<name>A6DSC9_9BACT</name>
<comment type="caution">
    <text evidence="1">The sequence shown here is derived from an EMBL/GenBank/DDBJ whole genome shotgun (WGS) entry which is preliminary data.</text>
</comment>
<dbReference type="EMBL" id="ABCK01000029">
    <property type="protein sequence ID" value="EDM25474.1"/>
    <property type="molecule type" value="Genomic_DNA"/>
</dbReference>
<dbReference type="Proteomes" id="UP000004947">
    <property type="component" value="Unassembled WGS sequence"/>
</dbReference>
<dbReference type="STRING" id="313628.LNTAR_25435"/>
<dbReference type="AlphaFoldDB" id="A6DSC9"/>
<sequence>MANIEAKTLFCEIENRKIAQKVKKITKGVIEKKLWNQNDFGVSLSWWGRCTAIFPFNLVELKKEFPEVDFYLINQYENDFVSVTKYEGDHKARILTFIENAEFFKKVPKEKSELTNLDLKKLLEIDSMFFSPSVPIDVDSEEYDKCYFKHRFIQEEGFLELEKVERLKLLSGVLFSKCPFQNAYVRNKFAANEQEVLLDMTLDELDQKENCQSISDKRKTVYKMLMEKADDLEFTGEV</sequence>
<evidence type="ECO:0000313" key="1">
    <source>
        <dbReference type="EMBL" id="EDM25474.1"/>
    </source>
</evidence>
<accession>A6DSC9</accession>
<dbReference type="RefSeq" id="WP_007280738.1">
    <property type="nucleotide sequence ID" value="NZ_ABCK01000029.1"/>
</dbReference>
<organism evidence="1 2">
    <name type="scientific">Lentisphaera araneosa HTCC2155</name>
    <dbReference type="NCBI Taxonomy" id="313628"/>
    <lineage>
        <taxon>Bacteria</taxon>
        <taxon>Pseudomonadati</taxon>
        <taxon>Lentisphaerota</taxon>
        <taxon>Lentisphaeria</taxon>
        <taxon>Lentisphaerales</taxon>
        <taxon>Lentisphaeraceae</taxon>
        <taxon>Lentisphaera</taxon>
    </lineage>
</organism>
<reference evidence="1 2" key="1">
    <citation type="journal article" date="2010" name="J. Bacteriol.">
        <title>Genome sequence of Lentisphaera araneosa HTCC2155T, the type species of the order Lentisphaerales in the phylum Lentisphaerae.</title>
        <authorList>
            <person name="Thrash J.C."/>
            <person name="Cho J.C."/>
            <person name="Vergin K.L."/>
            <person name="Morris R.M."/>
            <person name="Giovannoni S.J."/>
        </authorList>
    </citation>
    <scope>NUCLEOTIDE SEQUENCE [LARGE SCALE GENOMIC DNA]</scope>
    <source>
        <strain evidence="1 2">HTCC2155</strain>
    </source>
</reference>
<keyword evidence="2" id="KW-1185">Reference proteome</keyword>
<evidence type="ECO:0000313" key="2">
    <source>
        <dbReference type="Proteomes" id="UP000004947"/>
    </source>
</evidence>
<proteinExistence type="predicted"/>
<gene>
    <name evidence="1" type="ORF">LNTAR_25435</name>
</gene>
<protein>
    <submittedName>
        <fullName evidence="1">Uncharacterized protein</fullName>
    </submittedName>
</protein>